<dbReference type="NCBIfam" id="NF006395">
    <property type="entry name" value="PRK08644.1"/>
    <property type="match status" value="1"/>
</dbReference>
<dbReference type="GO" id="GO:0016779">
    <property type="term" value="F:nucleotidyltransferase activity"/>
    <property type="evidence" value="ECO:0007669"/>
    <property type="project" value="UniProtKB-KW"/>
</dbReference>
<dbReference type="SUPFAM" id="SSF69572">
    <property type="entry name" value="Activating enzymes of the ubiquitin-like proteins"/>
    <property type="match status" value="1"/>
</dbReference>
<keyword evidence="4" id="KW-1185">Reference proteome</keyword>
<accession>A0A8J6QLR4</accession>
<proteinExistence type="predicted"/>
<keyword evidence="3" id="KW-0808">Transferase</keyword>
<dbReference type="Gene3D" id="3.40.50.720">
    <property type="entry name" value="NAD(P)-binding Rossmann-like Domain"/>
    <property type="match status" value="1"/>
</dbReference>
<protein>
    <submittedName>
        <fullName evidence="3">Sulfur carrier protein ThiS adenylyltransferase ThiF</fullName>
    </submittedName>
</protein>
<evidence type="ECO:0000259" key="1">
    <source>
        <dbReference type="Pfam" id="PF00899"/>
    </source>
</evidence>
<gene>
    <name evidence="3" type="primary">thiF</name>
    <name evidence="3" type="ORF">ICT70_02355</name>
</gene>
<feature type="domain" description="THIF-type NAD/FAD binding fold" evidence="1">
    <location>
        <begin position="83"/>
        <end position="272"/>
    </location>
</feature>
<organism evidence="3 4">
    <name type="scientific">Pelovirga terrestris</name>
    <dbReference type="NCBI Taxonomy" id="2771352"/>
    <lineage>
        <taxon>Bacteria</taxon>
        <taxon>Pseudomonadati</taxon>
        <taxon>Thermodesulfobacteriota</taxon>
        <taxon>Desulfuromonadia</taxon>
        <taxon>Geobacterales</taxon>
        <taxon>Geobacteraceae</taxon>
        <taxon>Pelovirga</taxon>
    </lineage>
</organism>
<dbReference type="GO" id="GO:0008641">
    <property type="term" value="F:ubiquitin-like modifier activating enzyme activity"/>
    <property type="evidence" value="ECO:0007669"/>
    <property type="project" value="InterPro"/>
</dbReference>
<dbReference type="NCBIfam" id="TIGR02354">
    <property type="entry name" value="thiF_fam2"/>
    <property type="match status" value="1"/>
</dbReference>
<dbReference type="PANTHER" id="PTHR43267:SF3">
    <property type="entry name" value="THIF PROTEIN"/>
    <property type="match status" value="1"/>
</dbReference>
<keyword evidence="3" id="KW-0548">Nucleotidyltransferase</keyword>
<comment type="caution">
    <text evidence="3">The sequence shown here is derived from an EMBL/GenBank/DDBJ whole genome shotgun (WGS) entry which is preliminary data.</text>
</comment>
<dbReference type="RefSeq" id="WP_191153776.1">
    <property type="nucleotide sequence ID" value="NZ_JACWUN010000002.1"/>
</dbReference>
<dbReference type="Pfam" id="PF00899">
    <property type="entry name" value="ThiF"/>
    <property type="match status" value="1"/>
</dbReference>
<dbReference type="InterPro" id="IPR012729">
    <property type="entry name" value="ThiF_fam2"/>
</dbReference>
<sequence>MNRKQIQIYLNERSLTVAAKMPLRDLQQQQCPNADLLIVNGYPCPDDHLIADQDHIVMIRRGVAPSPQELEALMMARHTPGVHAKVKKARVGIAGAGGLGSAIAIALARTGVGFIRIADFDVVEPSNLNRQQYFVDQIGLPKVHALRDNLQRINPLVTVDSYYGKITAENVNELFADMDILVEAFDRADQKAMLANTFLRDVPEKYLVAASGMAGYEPGNSIRTRKINNRFYLCGDNLTSAGPGCGLMAPRVGIAAHHQANAVLRLILGEDPATQG</sequence>
<evidence type="ECO:0000313" key="3">
    <source>
        <dbReference type="EMBL" id="MBD1399502.1"/>
    </source>
</evidence>
<dbReference type="InterPro" id="IPR032726">
    <property type="entry name" value="ThiS-like_dom"/>
</dbReference>
<dbReference type="InterPro" id="IPR035985">
    <property type="entry name" value="Ubiquitin-activating_enz"/>
</dbReference>
<dbReference type="Pfam" id="PF14453">
    <property type="entry name" value="ThiS-like"/>
    <property type="match status" value="1"/>
</dbReference>
<evidence type="ECO:0000313" key="4">
    <source>
        <dbReference type="Proteomes" id="UP000632828"/>
    </source>
</evidence>
<dbReference type="EMBL" id="JACWUN010000002">
    <property type="protein sequence ID" value="MBD1399502.1"/>
    <property type="molecule type" value="Genomic_DNA"/>
</dbReference>
<dbReference type="CDD" id="cd01487">
    <property type="entry name" value="E1_ThiF_like"/>
    <property type="match status" value="1"/>
</dbReference>
<dbReference type="InterPro" id="IPR000594">
    <property type="entry name" value="ThiF_NAD_FAD-bd"/>
</dbReference>
<dbReference type="GO" id="GO:0061504">
    <property type="term" value="P:cyclic threonylcarbamoyladenosine biosynthetic process"/>
    <property type="evidence" value="ECO:0007669"/>
    <property type="project" value="TreeGrafter"/>
</dbReference>
<dbReference type="Proteomes" id="UP000632828">
    <property type="component" value="Unassembled WGS sequence"/>
</dbReference>
<dbReference type="InterPro" id="IPR045886">
    <property type="entry name" value="ThiF/MoeB/HesA"/>
</dbReference>
<dbReference type="PANTHER" id="PTHR43267">
    <property type="entry name" value="TRNA THREONYLCARBAMOYLADENOSINE DEHYDRATASE"/>
    <property type="match status" value="1"/>
</dbReference>
<feature type="domain" description="ThiS-like ubiquitin" evidence="2">
    <location>
        <begin position="6"/>
        <end position="62"/>
    </location>
</feature>
<name>A0A8J6QLR4_9BACT</name>
<evidence type="ECO:0000259" key="2">
    <source>
        <dbReference type="Pfam" id="PF14453"/>
    </source>
</evidence>
<reference evidence="3" key="1">
    <citation type="submission" date="2020-09" db="EMBL/GenBank/DDBJ databases">
        <title>Pelobacter alkaliphilus sp. nov., a novel anaerobic arsenate-reducing bacterium from terrestrial mud volcano.</title>
        <authorList>
            <person name="Khomyakova M.A."/>
            <person name="Merkel A.Y."/>
            <person name="Slobodkin A.I."/>
        </authorList>
    </citation>
    <scope>NUCLEOTIDE SEQUENCE</scope>
    <source>
        <strain evidence="3">M08fum</strain>
    </source>
</reference>
<dbReference type="GO" id="GO:0061503">
    <property type="term" value="F:tRNA threonylcarbamoyladenosine dehydratase"/>
    <property type="evidence" value="ECO:0007669"/>
    <property type="project" value="TreeGrafter"/>
</dbReference>
<dbReference type="AlphaFoldDB" id="A0A8J6QLR4"/>